<dbReference type="EMBL" id="PVNK01000127">
    <property type="protein sequence ID" value="PRQ02172.1"/>
    <property type="molecule type" value="Genomic_DNA"/>
</dbReference>
<dbReference type="InterPro" id="IPR052344">
    <property type="entry name" value="Transposase-related"/>
</dbReference>
<accession>A0A2S9YAT8</accession>
<sequence>MSSQQLELFLDAMSEQADNASDELTAKEQDELLQQRAEAAAERARQKALADAAKPKRSPLKKPLLAELERRDNIIEVPEGERACPTCGEEREVIGHSFKRLGLPLSISTLCDQIKWGAERLVPLWLEAIDQVLGARVMHLDGSGLDVLARDHAKGKRRGALWGMAGATSTKPEVAAYVYASTKKAQGQRPRELGPSDILALREGIVVLDMDTLFTAQRKRPELIDCGCNMHARRYFVKALDSGDTRAALVIGAFKALYQVEDEVRDASDAERLAARREHSTPCYDDMVSWCRAYEPDVPPKSPLGRAIGYLLKHQLALRRFESDGGIPIDNMAAEHNFVPVALTRKNFLFAGSDAGAERAAVVYTILRQGSSSNHRFNFPSRISRRRSLSANSSCNVVMKNNWSKGALGLRRPSTLAVRVSVLAFSSKFRTTGSCSARRVSIASSQFKNRSSRSIAYSYFISVSFSNTGVSFPPCPATMPPVPTLPRNTCPEGEITRASPTSPRNISEPSVPVDLAAVTPPPRLLIWGTSASNKSTFSARARPRRSHMANAGRNLANSAGWYTTVASSSSSRTRRRRG</sequence>
<dbReference type="AlphaFoldDB" id="A0A2S9YAT8"/>
<evidence type="ECO:0000313" key="3">
    <source>
        <dbReference type="EMBL" id="PRQ02172.1"/>
    </source>
</evidence>
<dbReference type="OrthoDB" id="9800877at2"/>
<feature type="region of interest" description="Disordered" evidence="1">
    <location>
        <begin position="537"/>
        <end position="578"/>
    </location>
</feature>
<dbReference type="Proteomes" id="UP000237968">
    <property type="component" value="Unassembled WGS sequence"/>
</dbReference>
<proteinExistence type="predicted"/>
<evidence type="ECO:0000313" key="4">
    <source>
        <dbReference type="Proteomes" id="UP000237968"/>
    </source>
</evidence>
<dbReference type="InterPro" id="IPR004291">
    <property type="entry name" value="Transposase_IS66_central"/>
</dbReference>
<name>A0A2S9YAT8_9BACT</name>
<feature type="compositionally biased region" description="Polar residues" evidence="1">
    <location>
        <begin position="555"/>
        <end position="566"/>
    </location>
</feature>
<comment type="caution">
    <text evidence="3">The sequence shown here is derived from an EMBL/GenBank/DDBJ whole genome shotgun (WGS) entry which is preliminary data.</text>
</comment>
<dbReference type="PANTHER" id="PTHR33678">
    <property type="entry name" value="BLL1576 PROTEIN"/>
    <property type="match status" value="1"/>
</dbReference>
<keyword evidence="4" id="KW-1185">Reference proteome</keyword>
<protein>
    <submittedName>
        <fullName evidence="3">Transposase IS66 family protein</fullName>
    </submittedName>
</protein>
<feature type="domain" description="Transposase IS66 central" evidence="2">
    <location>
        <begin position="97"/>
        <end position="358"/>
    </location>
</feature>
<dbReference type="Pfam" id="PF03050">
    <property type="entry name" value="DDE_Tnp_IS66"/>
    <property type="match status" value="1"/>
</dbReference>
<gene>
    <name evidence="3" type="ORF">ENSA5_26310</name>
</gene>
<feature type="region of interest" description="Disordered" evidence="1">
    <location>
        <begin position="1"/>
        <end position="28"/>
    </location>
</feature>
<evidence type="ECO:0000259" key="2">
    <source>
        <dbReference type="Pfam" id="PF03050"/>
    </source>
</evidence>
<evidence type="ECO:0000256" key="1">
    <source>
        <dbReference type="SAM" id="MobiDB-lite"/>
    </source>
</evidence>
<organism evidence="3 4">
    <name type="scientific">Enhygromyxa salina</name>
    <dbReference type="NCBI Taxonomy" id="215803"/>
    <lineage>
        <taxon>Bacteria</taxon>
        <taxon>Pseudomonadati</taxon>
        <taxon>Myxococcota</taxon>
        <taxon>Polyangia</taxon>
        <taxon>Nannocystales</taxon>
        <taxon>Nannocystaceae</taxon>
        <taxon>Enhygromyxa</taxon>
    </lineage>
</organism>
<reference evidence="3 4" key="1">
    <citation type="submission" date="2018-03" db="EMBL/GenBank/DDBJ databases">
        <title>Draft Genome Sequences of the Obligatory Marine Myxobacteria Enhygromyxa salina SWB005.</title>
        <authorList>
            <person name="Poehlein A."/>
            <person name="Moghaddam J.A."/>
            <person name="Harms H."/>
            <person name="Alanjari M."/>
            <person name="Koenig G.M."/>
            <person name="Daniel R."/>
            <person name="Schaeberle T.F."/>
        </authorList>
    </citation>
    <scope>NUCLEOTIDE SEQUENCE [LARGE SCALE GENOMIC DNA]</scope>
    <source>
        <strain evidence="3 4">SWB005</strain>
    </source>
</reference>
<dbReference type="PANTHER" id="PTHR33678:SF2">
    <property type="match status" value="1"/>
</dbReference>